<name>A0A2M9CTT9_9BACT</name>
<comment type="caution">
    <text evidence="1">The sequence shown here is derived from an EMBL/GenBank/DDBJ whole genome shotgun (WGS) entry which is preliminary data.</text>
</comment>
<dbReference type="EMBL" id="PGFG01000001">
    <property type="protein sequence ID" value="PJJ75337.1"/>
    <property type="molecule type" value="Genomic_DNA"/>
</dbReference>
<keyword evidence="2" id="KW-1185">Reference proteome</keyword>
<evidence type="ECO:0000313" key="1">
    <source>
        <dbReference type="EMBL" id="PJJ75337.1"/>
    </source>
</evidence>
<protein>
    <submittedName>
        <fullName evidence="1">Uncharacterized protein</fullName>
    </submittedName>
</protein>
<organism evidence="1 2">
    <name type="scientific">Thermoflavifilum aggregans</name>
    <dbReference type="NCBI Taxonomy" id="454188"/>
    <lineage>
        <taxon>Bacteria</taxon>
        <taxon>Pseudomonadati</taxon>
        <taxon>Bacteroidota</taxon>
        <taxon>Chitinophagia</taxon>
        <taxon>Chitinophagales</taxon>
        <taxon>Chitinophagaceae</taxon>
        <taxon>Thermoflavifilum</taxon>
    </lineage>
</organism>
<proteinExistence type="predicted"/>
<reference evidence="1 2" key="1">
    <citation type="submission" date="2017-11" db="EMBL/GenBank/DDBJ databases">
        <title>Genomic Encyclopedia of Archaeal and Bacterial Type Strains, Phase II (KMG-II): From Individual Species to Whole Genera.</title>
        <authorList>
            <person name="Goeker M."/>
        </authorList>
    </citation>
    <scope>NUCLEOTIDE SEQUENCE [LARGE SCALE GENOMIC DNA]</scope>
    <source>
        <strain evidence="1 2">DSM 27268</strain>
    </source>
</reference>
<sequence length="76" mass="9017">MLLLQLKNLSCILYALHHMIHNIIKDVFYGMKNKSNKNPCGQHDYANDDGEPYQIRYVLFDLIFWKSNRDISKQSD</sequence>
<dbReference type="AlphaFoldDB" id="A0A2M9CTT9"/>
<accession>A0A2M9CTT9</accession>
<gene>
    <name evidence="1" type="ORF">BXY57_0911</name>
</gene>
<dbReference type="Proteomes" id="UP000230000">
    <property type="component" value="Unassembled WGS sequence"/>
</dbReference>
<evidence type="ECO:0000313" key="2">
    <source>
        <dbReference type="Proteomes" id="UP000230000"/>
    </source>
</evidence>